<dbReference type="InterPro" id="IPR036505">
    <property type="entry name" value="Amidase/PGRP_sf"/>
</dbReference>
<evidence type="ECO:0000256" key="1">
    <source>
        <dbReference type="ARBA" id="ARBA00007553"/>
    </source>
</evidence>
<dbReference type="PANTHER" id="PTHR11022">
    <property type="entry name" value="PEPTIDOGLYCAN RECOGNITION PROTEIN"/>
    <property type="match status" value="1"/>
</dbReference>
<evidence type="ECO:0000256" key="3">
    <source>
        <dbReference type="ARBA" id="ARBA00022859"/>
    </source>
</evidence>
<feature type="transmembrane region" description="Helical" evidence="5">
    <location>
        <begin position="214"/>
        <end position="239"/>
    </location>
</feature>
<dbReference type="EMBL" id="GGFJ01005651">
    <property type="protein sequence ID" value="MBW54792.1"/>
    <property type="molecule type" value="Transcribed_RNA"/>
</dbReference>
<dbReference type="SUPFAM" id="SSF55846">
    <property type="entry name" value="N-acetylmuramoyl-L-alanine amidase-like"/>
    <property type="match status" value="1"/>
</dbReference>
<keyword evidence="5" id="KW-1133">Transmembrane helix</keyword>
<proteinExistence type="inferred from homology"/>
<dbReference type="Pfam" id="PF01510">
    <property type="entry name" value="Amidase_2"/>
    <property type="match status" value="1"/>
</dbReference>
<evidence type="ECO:0000256" key="4">
    <source>
        <dbReference type="SAM" id="MobiDB-lite"/>
    </source>
</evidence>
<dbReference type="GO" id="GO:0009253">
    <property type="term" value="P:peptidoglycan catabolic process"/>
    <property type="evidence" value="ECO:0007669"/>
    <property type="project" value="InterPro"/>
</dbReference>
<dbReference type="AlphaFoldDB" id="A0A2M4BP52"/>
<keyword evidence="5" id="KW-0472">Membrane</keyword>
<evidence type="ECO:0000313" key="8">
    <source>
        <dbReference type="EMBL" id="MBW54792.1"/>
    </source>
</evidence>
<accession>A0A2M4BP52</accession>
<feature type="compositionally biased region" description="Polar residues" evidence="4">
    <location>
        <begin position="42"/>
        <end position="62"/>
    </location>
</feature>
<dbReference type="GO" id="GO:0045087">
    <property type="term" value="P:innate immune response"/>
    <property type="evidence" value="ECO:0007669"/>
    <property type="project" value="UniProtKB-KW"/>
</dbReference>
<dbReference type="SMART" id="SM00701">
    <property type="entry name" value="PGRP"/>
    <property type="match status" value="1"/>
</dbReference>
<dbReference type="SMART" id="SM00644">
    <property type="entry name" value="Ami_2"/>
    <property type="match status" value="1"/>
</dbReference>
<comment type="similarity">
    <text evidence="1">Belongs to the N-acetylmuramoyl-L-alanine amidase 2 family.</text>
</comment>
<dbReference type="InterPro" id="IPR002502">
    <property type="entry name" value="Amidase_domain"/>
</dbReference>
<feature type="domain" description="Peptidoglycan recognition protein family" evidence="7">
    <location>
        <begin position="251"/>
        <end position="394"/>
    </location>
</feature>
<organism evidence="8">
    <name type="scientific">Anopheles marajoara</name>
    <dbReference type="NCBI Taxonomy" id="58244"/>
    <lineage>
        <taxon>Eukaryota</taxon>
        <taxon>Metazoa</taxon>
        <taxon>Ecdysozoa</taxon>
        <taxon>Arthropoda</taxon>
        <taxon>Hexapoda</taxon>
        <taxon>Insecta</taxon>
        <taxon>Pterygota</taxon>
        <taxon>Neoptera</taxon>
        <taxon>Endopterygota</taxon>
        <taxon>Diptera</taxon>
        <taxon>Nematocera</taxon>
        <taxon>Culicoidea</taxon>
        <taxon>Culicidae</taxon>
        <taxon>Anophelinae</taxon>
        <taxon>Anopheles</taxon>
    </lineage>
</organism>
<dbReference type="InterPro" id="IPR006619">
    <property type="entry name" value="PGRP_domain_met/bac"/>
</dbReference>
<protein>
    <submittedName>
        <fullName evidence="8">Putative peptidoglycan recognition protein long class</fullName>
    </submittedName>
</protein>
<dbReference type="Gene3D" id="3.40.80.10">
    <property type="entry name" value="Peptidoglycan recognition protein-like"/>
    <property type="match status" value="1"/>
</dbReference>
<feature type="region of interest" description="Disordered" evidence="4">
    <location>
        <begin position="179"/>
        <end position="198"/>
    </location>
</feature>
<name>A0A2M4BP52_9DIPT</name>
<evidence type="ECO:0000256" key="5">
    <source>
        <dbReference type="SAM" id="Phobius"/>
    </source>
</evidence>
<dbReference type="GO" id="GO:0008745">
    <property type="term" value="F:N-acetylmuramoyl-L-alanine amidase activity"/>
    <property type="evidence" value="ECO:0007669"/>
    <property type="project" value="InterPro"/>
</dbReference>
<feature type="compositionally biased region" description="Polar residues" evidence="4">
    <location>
        <begin position="12"/>
        <end position="28"/>
    </location>
</feature>
<dbReference type="PANTHER" id="PTHR11022:SF41">
    <property type="entry name" value="PEPTIDOGLYCAN-RECOGNITION PROTEIN LC-RELATED"/>
    <property type="match status" value="1"/>
</dbReference>
<feature type="region of interest" description="Disordered" evidence="4">
    <location>
        <begin position="1"/>
        <end position="88"/>
    </location>
</feature>
<feature type="domain" description="N-acetylmuramoyl-L-alanine amidase" evidence="6">
    <location>
        <begin position="263"/>
        <end position="400"/>
    </location>
</feature>
<keyword evidence="5" id="KW-0812">Transmembrane</keyword>
<dbReference type="GO" id="GO:0008270">
    <property type="term" value="F:zinc ion binding"/>
    <property type="evidence" value="ECO:0007669"/>
    <property type="project" value="InterPro"/>
</dbReference>
<dbReference type="CDD" id="cd06583">
    <property type="entry name" value="PGRP"/>
    <property type="match status" value="1"/>
</dbReference>
<evidence type="ECO:0000259" key="6">
    <source>
        <dbReference type="SMART" id="SM00644"/>
    </source>
</evidence>
<keyword evidence="2" id="KW-0399">Innate immunity</keyword>
<sequence length="424" mass="46219">MAKVKVQETDDNQGTPSSSNGTTETQPHATDVDDALAGTACALTNTSDSTRGSLSNISTTSNKRSHIVDDDSSAFDSSSSDSECDDESIKRVIDRIPQELRSGECEIRDGALKIGPQAINSVTSSMRPPPTIGSIALQNSSDITFGNKTYIKGQVVIKNIYKDRQNGYTNGAYENDACEMDTDNSTKKDPTTLPPAQPKSWQTNLKAIIKDKPLLSSFLIILLICFLCAVIAIICVLAATEDDLFPDPKPLRLVTRTEWLAQPPREELTDLKLPVNNVIIAHTATEGCTTQQACMASARFIQNIHYNQNYGDIGYNFLIGGDGQVYEGRGWNKQGAHTRGYNGISQGIAFIGNYETIDRPDDAQIEQLVMLLRNGTDSGKLDQNYKLYGALQVKATLSPGKFLMEKLTQLPHFTLEKPPAAAFG</sequence>
<keyword evidence="3" id="KW-0391">Immunity</keyword>
<dbReference type="FunFam" id="3.40.80.10:FF:000001">
    <property type="entry name" value="Peptidoglycan recognition protein 1"/>
    <property type="match status" value="1"/>
</dbReference>
<reference evidence="8" key="1">
    <citation type="submission" date="2018-01" db="EMBL/GenBank/DDBJ databases">
        <title>An insight into the sialome of Amazonian anophelines.</title>
        <authorList>
            <person name="Ribeiro J.M."/>
            <person name="Scarpassa V."/>
            <person name="Calvo E."/>
        </authorList>
    </citation>
    <scope>NUCLEOTIDE SEQUENCE</scope>
    <source>
        <tissue evidence="8">Salivary glands</tissue>
    </source>
</reference>
<dbReference type="InterPro" id="IPR015510">
    <property type="entry name" value="PGRP"/>
</dbReference>
<evidence type="ECO:0000256" key="2">
    <source>
        <dbReference type="ARBA" id="ARBA00022588"/>
    </source>
</evidence>
<evidence type="ECO:0000259" key="7">
    <source>
        <dbReference type="SMART" id="SM00701"/>
    </source>
</evidence>